<dbReference type="EMBL" id="LAZR01045327">
    <property type="protein sequence ID" value="KKK99136.1"/>
    <property type="molecule type" value="Genomic_DNA"/>
</dbReference>
<evidence type="ECO:0008006" key="2">
    <source>
        <dbReference type="Google" id="ProtNLM"/>
    </source>
</evidence>
<dbReference type="AlphaFoldDB" id="A0A0F9CRA8"/>
<name>A0A0F9CRA8_9ZZZZ</name>
<accession>A0A0F9CRA8</accession>
<comment type="caution">
    <text evidence="1">The sequence shown here is derived from an EMBL/GenBank/DDBJ whole genome shotgun (WGS) entry which is preliminary data.</text>
</comment>
<proteinExistence type="predicted"/>
<gene>
    <name evidence="1" type="ORF">LCGC14_2635770</name>
</gene>
<reference evidence="1" key="1">
    <citation type="journal article" date="2015" name="Nature">
        <title>Complex archaea that bridge the gap between prokaryotes and eukaryotes.</title>
        <authorList>
            <person name="Spang A."/>
            <person name="Saw J.H."/>
            <person name="Jorgensen S.L."/>
            <person name="Zaremba-Niedzwiedzka K."/>
            <person name="Martijn J."/>
            <person name="Lind A.E."/>
            <person name="van Eijk R."/>
            <person name="Schleper C."/>
            <person name="Guy L."/>
            <person name="Ettema T.J."/>
        </authorList>
    </citation>
    <scope>NUCLEOTIDE SEQUENCE</scope>
</reference>
<organism evidence="1">
    <name type="scientific">marine sediment metagenome</name>
    <dbReference type="NCBI Taxonomy" id="412755"/>
    <lineage>
        <taxon>unclassified sequences</taxon>
        <taxon>metagenomes</taxon>
        <taxon>ecological metagenomes</taxon>
    </lineage>
</organism>
<protein>
    <recommendedName>
        <fullName evidence="2">HNH endonuclease</fullName>
    </recommendedName>
</protein>
<evidence type="ECO:0000313" key="1">
    <source>
        <dbReference type="EMBL" id="KKK99136.1"/>
    </source>
</evidence>
<sequence>MNFRKLLKDELLLERTTCEGRIYEEATGKEVHKCGGGTHMTEVIYTRVDIQHLTDKEKEYFWERRNCALVCGNFHTKKGHTTDFETWWNSYAEKYGDIADYIWGAKKYLKVLN</sequence>